<comment type="caution">
    <text evidence="2">The sequence shown here is derived from an EMBL/GenBank/DDBJ whole genome shotgun (WGS) entry which is preliminary data.</text>
</comment>
<dbReference type="InterPro" id="IPR036113">
    <property type="entry name" value="Asp/Glu-ADT_sf_sub_c"/>
</dbReference>
<comment type="similarity">
    <text evidence="1">Belongs to the GatC family.</text>
</comment>
<dbReference type="Proteomes" id="UP000032675">
    <property type="component" value="Unassembled WGS sequence"/>
</dbReference>
<dbReference type="GO" id="GO:0050566">
    <property type="term" value="F:asparaginyl-tRNA synthase (glutamine-hydrolyzing) activity"/>
    <property type="evidence" value="ECO:0007669"/>
    <property type="project" value="RHEA"/>
</dbReference>
<comment type="function">
    <text evidence="1">Allows the formation of correctly charged Asn-tRNA(Asn) or Gln-tRNA(Gln) through the transamidation of misacylated Asp-tRNA(Asn) or Glu-tRNA(Gln) in organisms which lack either or both of asparaginyl-tRNA or glutaminyl-tRNA synthetases. The reaction takes place in the presence of glutamine and ATP through an activated phospho-Asp-tRNA(Asn) or phospho-Glu-tRNA(Gln).</text>
</comment>
<keyword evidence="1" id="KW-0547">Nucleotide-binding</keyword>
<dbReference type="GO" id="GO:0006450">
    <property type="term" value="P:regulation of translational fidelity"/>
    <property type="evidence" value="ECO:0007669"/>
    <property type="project" value="InterPro"/>
</dbReference>
<keyword evidence="1" id="KW-0436">Ligase</keyword>
<dbReference type="SUPFAM" id="SSF141000">
    <property type="entry name" value="Glu-tRNAGln amidotransferase C subunit"/>
    <property type="match status" value="1"/>
</dbReference>
<dbReference type="EMBL" id="BANI01000083">
    <property type="protein sequence ID" value="GAN96668.1"/>
    <property type="molecule type" value="Genomic_DNA"/>
</dbReference>
<dbReference type="GO" id="GO:0050567">
    <property type="term" value="F:glutaminyl-tRNA synthase (glutamine-hydrolyzing) activity"/>
    <property type="evidence" value="ECO:0007669"/>
    <property type="project" value="UniProtKB-UniRule"/>
</dbReference>
<dbReference type="Pfam" id="PF02686">
    <property type="entry name" value="GatC"/>
    <property type="match status" value="1"/>
</dbReference>
<dbReference type="EC" id="6.3.5.-" evidence="1"/>
<organism evidence="2 3">
    <name type="scientific">Komagataeibacter europaeus NBRC 3261</name>
    <dbReference type="NCBI Taxonomy" id="1234669"/>
    <lineage>
        <taxon>Bacteria</taxon>
        <taxon>Pseudomonadati</taxon>
        <taxon>Pseudomonadota</taxon>
        <taxon>Alphaproteobacteria</taxon>
        <taxon>Acetobacterales</taxon>
        <taxon>Acetobacteraceae</taxon>
        <taxon>Komagataeibacter</taxon>
    </lineage>
</organism>
<sequence length="95" mass="10125">MSLDPATVRRIARLARIGIDESDLPALQGELNGILGWVEQLNEVDVEGVTPMVGTGHAALRTRDDVVTDGNCRDAVLSNAPDAVGPFYTVPKVVE</sequence>
<evidence type="ECO:0000313" key="3">
    <source>
        <dbReference type="Proteomes" id="UP000032675"/>
    </source>
</evidence>
<dbReference type="PANTHER" id="PTHR15004">
    <property type="entry name" value="GLUTAMYL-TRNA(GLN) AMIDOTRANSFERASE SUBUNIT C, MITOCHONDRIAL"/>
    <property type="match status" value="1"/>
</dbReference>
<dbReference type="AlphaFoldDB" id="A0A0D6Q031"/>
<comment type="catalytic activity">
    <reaction evidence="1">
        <text>L-glutamyl-tRNA(Gln) + L-glutamine + ATP + H2O = L-glutaminyl-tRNA(Gln) + L-glutamate + ADP + phosphate + H(+)</text>
        <dbReference type="Rhea" id="RHEA:17521"/>
        <dbReference type="Rhea" id="RHEA-COMP:9681"/>
        <dbReference type="Rhea" id="RHEA-COMP:9684"/>
        <dbReference type="ChEBI" id="CHEBI:15377"/>
        <dbReference type="ChEBI" id="CHEBI:15378"/>
        <dbReference type="ChEBI" id="CHEBI:29985"/>
        <dbReference type="ChEBI" id="CHEBI:30616"/>
        <dbReference type="ChEBI" id="CHEBI:43474"/>
        <dbReference type="ChEBI" id="CHEBI:58359"/>
        <dbReference type="ChEBI" id="CHEBI:78520"/>
        <dbReference type="ChEBI" id="CHEBI:78521"/>
        <dbReference type="ChEBI" id="CHEBI:456216"/>
    </reaction>
</comment>
<dbReference type="RefSeq" id="WP_010511548.1">
    <property type="nucleotide sequence ID" value="NZ_BANI01000083.1"/>
</dbReference>
<dbReference type="GO" id="GO:0016740">
    <property type="term" value="F:transferase activity"/>
    <property type="evidence" value="ECO:0007669"/>
    <property type="project" value="UniProtKB-KW"/>
</dbReference>
<dbReference type="GO" id="GO:0005524">
    <property type="term" value="F:ATP binding"/>
    <property type="evidence" value="ECO:0007669"/>
    <property type="project" value="UniProtKB-KW"/>
</dbReference>
<evidence type="ECO:0000313" key="2">
    <source>
        <dbReference type="EMBL" id="GAN96668.1"/>
    </source>
</evidence>
<gene>
    <name evidence="1" type="primary">gatC</name>
    <name evidence="2" type="ORF">Geu3261_0090_014</name>
</gene>
<name>A0A0D6Q031_KOMEU</name>
<dbReference type="InterPro" id="IPR003837">
    <property type="entry name" value="GatC"/>
</dbReference>
<dbReference type="GO" id="GO:0006412">
    <property type="term" value="P:translation"/>
    <property type="evidence" value="ECO:0007669"/>
    <property type="project" value="UniProtKB-UniRule"/>
</dbReference>
<dbReference type="HAMAP" id="MF_00122">
    <property type="entry name" value="GatC"/>
    <property type="match status" value="1"/>
</dbReference>
<keyword evidence="2" id="KW-0808">Transferase</keyword>
<comment type="subunit">
    <text evidence="1">Heterotrimer of A, B and C subunits.</text>
</comment>
<proteinExistence type="inferred from homology"/>
<evidence type="ECO:0000256" key="1">
    <source>
        <dbReference type="HAMAP-Rule" id="MF_00122"/>
    </source>
</evidence>
<dbReference type="GO" id="GO:0070681">
    <property type="term" value="P:glutaminyl-tRNAGln biosynthesis via transamidation"/>
    <property type="evidence" value="ECO:0007669"/>
    <property type="project" value="TreeGrafter"/>
</dbReference>
<dbReference type="NCBIfam" id="TIGR00135">
    <property type="entry name" value="gatC"/>
    <property type="match status" value="1"/>
</dbReference>
<dbReference type="PANTHER" id="PTHR15004:SF0">
    <property type="entry name" value="GLUTAMYL-TRNA(GLN) AMIDOTRANSFERASE SUBUNIT C, MITOCHONDRIAL"/>
    <property type="match status" value="1"/>
</dbReference>
<protein>
    <recommendedName>
        <fullName evidence="1">Aspartyl/glutamyl-tRNA(Asn/Gln) amidotransferase subunit C</fullName>
        <shortName evidence="1">Asp/Glu-ADT subunit C</shortName>
        <ecNumber evidence="1">6.3.5.-</ecNumber>
    </recommendedName>
</protein>
<keyword evidence="1" id="KW-0648">Protein biosynthesis</keyword>
<comment type="catalytic activity">
    <reaction evidence="1">
        <text>L-aspartyl-tRNA(Asn) + L-glutamine + ATP + H2O = L-asparaginyl-tRNA(Asn) + L-glutamate + ADP + phosphate + 2 H(+)</text>
        <dbReference type="Rhea" id="RHEA:14513"/>
        <dbReference type="Rhea" id="RHEA-COMP:9674"/>
        <dbReference type="Rhea" id="RHEA-COMP:9677"/>
        <dbReference type="ChEBI" id="CHEBI:15377"/>
        <dbReference type="ChEBI" id="CHEBI:15378"/>
        <dbReference type="ChEBI" id="CHEBI:29985"/>
        <dbReference type="ChEBI" id="CHEBI:30616"/>
        <dbReference type="ChEBI" id="CHEBI:43474"/>
        <dbReference type="ChEBI" id="CHEBI:58359"/>
        <dbReference type="ChEBI" id="CHEBI:78515"/>
        <dbReference type="ChEBI" id="CHEBI:78516"/>
        <dbReference type="ChEBI" id="CHEBI:456216"/>
    </reaction>
</comment>
<accession>A0A0D6Q031</accession>
<reference evidence="2 3" key="1">
    <citation type="submission" date="2012-11" db="EMBL/GenBank/DDBJ databases">
        <title>Whole genome sequence of Gluconacetobacter europaeus NBRC3261.</title>
        <authorList>
            <person name="Azuma Y."/>
            <person name="Higashiura N."/>
            <person name="Hirakawa H."/>
            <person name="Matsushita K."/>
        </authorList>
    </citation>
    <scope>NUCLEOTIDE SEQUENCE [LARGE SCALE GENOMIC DNA]</scope>
    <source>
        <strain evidence="2 3">NBRC 3261</strain>
    </source>
</reference>
<keyword evidence="1" id="KW-0067">ATP-binding</keyword>
<dbReference type="Gene3D" id="1.10.20.60">
    <property type="entry name" value="Glu-tRNAGln amidotransferase C subunit, N-terminal domain"/>
    <property type="match status" value="1"/>
</dbReference>